<evidence type="ECO:0000256" key="1">
    <source>
        <dbReference type="SAM" id="MobiDB-lite"/>
    </source>
</evidence>
<evidence type="ECO:0000313" key="2">
    <source>
        <dbReference type="EMBL" id="OAQ36767.1"/>
    </source>
</evidence>
<keyword evidence="3" id="KW-1185">Reference proteome</keyword>
<proteinExistence type="predicted"/>
<name>A0A197KGB3_9FUNG</name>
<evidence type="ECO:0000313" key="3">
    <source>
        <dbReference type="Proteomes" id="UP000078512"/>
    </source>
</evidence>
<dbReference type="InterPro" id="IPR032675">
    <property type="entry name" value="LRR_dom_sf"/>
</dbReference>
<dbReference type="OrthoDB" id="2442875at2759"/>
<reference evidence="2 3" key="1">
    <citation type="submission" date="2016-05" db="EMBL/GenBank/DDBJ databases">
        <title>Genome sequencing reveals origins of a unique bacterial endosymbiosis in the earliest lineages of terrestrial Fungi.</title>
        <authorList>
            <consortium name="DOE Joint Genome Institute"/>
            <person name="Uehling J."/>
            <person name="Gryganskyi A."/>
            <person name="Hameed K."/>
            <person name="Tschaplinski T."/>
            <person name="Misztal P."/>
            <person name="Wu S."/>
            <person name="Desiro A."/>
            <person name="Vande Pol N."/>
            <person name="Du Z.-Y."/>
            <person name="Zienkiewicz A."/>
            <person name="Zienkiewicz K."/>
            <person name="Morin E."/>
            <person name="Tisserant E."/>
            <person name="Splivallo R."/>
            <person name="Hainaut M."/>
            <person name="Henrissat B."/>
            <person name="Ohm R."/>
            <person name="Kuo A."/>
            <person name="Yan J."/>
            <person name="Lipzen A."/>
            <person name="Nolan M."/>
            <person name="Labutti K."/>
            <person name="Barry K."/>
            <person name="Goldstein A."/>
            <person name="Labbe J."/>
            <person name="Schadt C."/>
            <person name="Tuskan G."/>
            <person name="Grigoriev I."/>
            <person name="Martin F."/>
            <person name="Vilgalys R."/>
            <person name="Bonito G."/>
        </authorList>
    </citation>
    <scope>NUCLEOTIDE SEQUENCE [LARGE SCALE GENOMIC DNA]</scope>
    <source>
        <strain evidence="2 3">AG-77</strain>
    </source>
</reference>
<gene>
    <name evidence="2" type="ORF">K457DRAFT_120088</name>
</gene>
<organism evidence="2 3">
    <name type="scientific">Linnemannia elongata AG-77</name>
    <dbReference type="NCBI Taxonomy" id="1314771"/>
    <lineage>
        <taxon>Eukaryota</taxon>
        <taxon>Fungi</taxon>
        <taxon>Fungi incertae sedis</taxon>
        <taxon>Mucoromycota</taxon>
        <taxon>Mortierellomycotina</taxon>
        <taxon>Mortierellomycetes</taxon>
        <taxon>Mortierellales</taxon>
        <taxon>Mortierellaceae</taxon>
        <taxon>Linnemannia</taxon>
    </lineage>
</organism>
<dbReference type="Proteomes" id="UP000078512">
    <property type="component" value="Unassembled WGS sequence"/>
</dbReference>
<evidence type="ECO:0008006" key="4">
    <source>
        <dbReference type="Google" id="ProtNLM"/>
    </source>
</evidence>
<dbReference type="Gene3D" id="3.80.10.10">
    <property type="entry name" value="Ribonuclease Inhibitor"/>
    <property type="match status" value="1"/>
</dbReference>
<accession>A0A197KGB3</accession>
<dbReference type="EMBL" id="KV442011">
    <property type="protein sequence ID" value="OAQ36767.1"/>
    <property type="molecule type" value="Genomic_DNA"/>
</dbReference>
<feature type="region of interest" description="Disordered" evidence="1">
    <location>
        <begin position="484"/>
        <end position="509"/>
    </location>
</feature>
<dbReference type="AlphaFoldDB" id="A0A197KGB3"/>
<sequence>MGQEKPELVVARLTGASRLYCYLTGDDVVRVRWDPSRPNFGDLISSSQEEYRKQSVKRARTPAHKLKPVIYTFSPLREIVIDFSPYINGSLDAFPYPHTLTNITLHIRSSGSQSFNFSRILSQCLLLEVLIVKAQITDRLYFSWDAPMAPQNLTLRHLTLNHVTMDQARLEHLLTLSPHLKVLKLISMVDSRLHLPRLFRLIKTLPIDLETFHISVHEQPLPQDIQQQVFELCPVTSEWNLWAADMTPSLLKELEAHTPSLTTLELYWRWKGGLVDNEKSPDDIIRASRLLFEFLCDSSQAVHLATLKAGIFHQDMDLYRRGRYPNQNKQAVDVLLPALQESPSCSGIWHCRNLRVLHINLRDPTASLKKRLQSRIVYGYISKVVPHLEELEIFYPYYNTPEGTFASGSRNTYRIPMVLKSGFCLLGRLRHLRRLSVVSAAGKTTVSCKEVDLCWIVPTGRGDEFKVAKQLEIESWQQHQLAEEERFRAQDQEQQDDGNVSGGNGGPLDTELRGQLRSLGLLSEVAETIAKIDAGSLVPFPTLTGLSFEHPMLRAPEKVLKETFSAVLQ</sequence>
<protein>
    <recommendedName>
        <fullName evidence="4">F-box domain-containing protein</fullName>
    </recommendedName>
</protein>